<evidence type="ECO:0000313" key="3">
    <source>
        <dbReference type="Proteomes" id="UP000192578"/>
    </source>
</evidence>
<feature type="region of interest" description="Disordered" evidence="1">
    <location>
        <begin position="23"/>
        <end position="43"/>
    </location>
</feature>
<evidence type="ECO:0000256" key="1">
    <source>
        <dbReference type="SAM" id="MobiDB-lite"/>
    </source>
</evidence>
<proteinExistence type="predicted"/>
<gene>
    <name evidence="2" type="ORF">BV898_08622</name>
</gene>
<dbReference type="Proteomes" id="UP000192578">
    <property type="component" value="Unassembled WGS sequence"/>
</dbReference>
<protein>
    <submittedName>
        <fullName evidence="2">Uncharacterized protein</fullName>
    </submittedName>
</protein>
<evidence type="ECO:0000313" key="2">
    <source>
        <dbReference type="EMBL" id="OQV17224.1"/>
    </source>
</evidence>
<dbReference type="EMBL" id="MTYJ01000063">
    <property type="protein sequence ID" value="OQV17224.1"/>
    <property type="molecule type" value="Genomic_DNA"/>
</dbReference>
<dbReference type="AlphaFoldDB" id="A0A1W0WPV1"/>
<name>A0A1W0WPV1_HYPEX</name>
<organism evidence="2 3">
    <name type="scientific">Hypsibius exemplaris</name>
    <name type="common">Freshwater tardigrade</name>
    <dbReference type="NCBI Taxonomy" id="2072580"/>
    <lineage>
        <taxon>Eukaryota</taxon>
        <taxon>Metazoa</taxon>
        <taxon>Ecdysozoa</taxon>
        <taxon>Tardigrada</taxon>
        <taxon>Eutardigrada</taxon>
        <taxon>Parachela</taxon>
        <taxon>Hypsibioidea</taxon>
        <taxon>Hypsibiidae</taxon>
        <taxon>Hypsibius</taxon>
    </lineage>
</organism>
<accession>A0A1W0WPV1</accession>
<keyword evidence="3" id="KW-1185">Reference proteome</keyword>
<reference evidence="3" key="1">
    <citation type="submission" date="2017-01" db="EMBL/GenBank/DDBJ databases">
        <title>Comparative genomics of anhydrobiosis in the tardigrade Hypsibius dujardini.</title>
        <authorList>
            <person name="Yoshida Y."/>
            <person name="Koutsovoulos G."/>
            <person name="Laetsch D."/>
            <person name="Stevens L."/>
            <person name="Kumar S."/>
            <person name="Horikawa D."/>
            <person name="Ishino K."/>
            <person name="Komine S."/>
            <person name="Tomita M."/>
            <person name="Blaxter M."/>
            <person name="Arakawa K."/>
        </authorList>
    </citation>
    <scope>NUCLEOTIDE SEQUENCE [LARGE SCALE GENOMIC DNA]</scope>
    <source>
        <strain evidence="3">Z151</strain>
    </source>
</reference>
<sequence>MAVGFAEGHRKHCIGLKLLGEVLRPDPETPTDEGTGPSVKGKKRPKVYVMQFYHLKHLEKCAKKRPTDTKTNG</sequence>
<comment type="caution">
    <text evidence="2">The sequence shown here is derived from an EMBL/GenBank/DDBJ whole genome shotgun (WGS) entry which is preliminary data.</text>
</comment>